<dbReference type="Gene3D" id="3.90.1200.10">
    <property type="match status" value="1"/>
</dbReference>
<dbReference type="PANTHER" id="PTHR47829">
    <property type="entry name" value="HYDROLASE, PUTATIVE (AFU_ORTHOLOGUE AFUA_1G12880)-RELATED"/>
    <property type="match status" value="1"/>
</dbReference>
<dbReference type="EMBL" id="SPVH01000006">
    <property type="protein sequence ID" value="TFW11747.1"/>
    <property type="molecule type" value="Genomic_DNA"/>
</dbReference>
<accession>A0A4Y9RR47</accession>
<dbReference type="GO" id="GO:0016740">
    <property type="term" value="F:transferase activity"/>
    <property type="evidence" value="ECO:0007669"/>
    <property type="project" value="UniProtKB-KW"/>
</dbReference>
<dbReference type="InterPro" id="IPR002575">
    <property type="entry name" value="Aminoglycoside_PTrfase"/>
</dbReference>
<name>A0A4Y9RR47_9CAUL</name>
<protein>
    <submittedName>
        <fullName evidence="2">Phosphotransferase family protein</fullName>
    </submittedName>
</protein>
<dbReference type="PANTHER" id="PTHR47829:SF3">
    <property type="entry name" value="AMINOGLYCOSIDE PHOSPHOTRANSFERASE DOMAIN-CONTAINING PROTEIN"/>
    <property type="match status" value="1"/>
</dbReference>
<dbReference type="AlphaFoldDB" id="A0A4Y9RR47"/>
<dbReference type="InterPro" id="IPR041726">
    <property type="entry name" value="ACAD10_11_N"/>
</dbReference>
<dbReference type="Proteomes" id="UP000298216">
    <property type="component" value="Unassembled WGS sequence"/>
</dbReference>
<gene>
    <name evidence="2" type="ORF">EGY25_06645</name>
</gene>
<dbReference type="RefSeq" id="WP_135194241.1">
    <property type="nucleotide sequence ID" value="NZ_SPVH01000006.1"/>
</dbReference>
<comment type="caution">
    <text evidence="2">The sequence shown here is derived from an EMBL/GenBank/DDBJ whole genome shotgun (WGS) entry which is preliminary data.</text>
</comment>
<dbReference type="SUPFAM" id="SSF56112">
    <property type="entry name" value="Protein kinase-like (PK-like)"/>
    <property type="match status" value="1"/>
</dbReference>
<reference evidence="2 3" key="1">
    <citation type="submission" date="2019-03" db="EMBL/GenBank/DDBJ databases">
        <title>Draft genome of Brevundimonas sp. a heavy metal resistant soil bacteria.</title>
        <authorList>
            <person name="Soto J."/>
        </authorList>
    </citation>
    <scope>NUCLEOTIDE SEQUENCE [LARGE SCALE GENOMIC DNA]</scope>
    <source>
        <strain evidence="2 3">B-10</strain>
    </source>
</reference>
<organism evidence="2 3">
    <name type="scientific">Brevundimonas intermedia</name>
    <dbReference type="NCBI Taxonomy" id="74315"/>
    <lineage>
        <taxon>Bacteria</taxon>
        <taxon>Pseudomonadati</taxon>
        <taxon>Pseudomonadota</taxon>
        <taxon>Alphaproteobacteria</taxon>
        <taxon>Caulobacterales</taxon>
        <taxon>Caulobacteraceae</taxon>
        <taxon>Brevundimonas</taxon>
    </lineage>
</organism>
<evidence type="ECO:0000259" key="1">
    <source>
        <dbReference type="Pfam" id="PF01636"/>
    </source>
</evidence>
<evidence type="ECO:0000313" key="2">
    <source>
        <dbReference type="EMBL" id="TFW11747.1"/>
    </source>
</evidence>
<feature type="domain" description="Aminoglycoside phosphotransferase" evidence="1">
    <location>
        <begin position="52"/>
        <end position="282"/>
    </location>
</feature>
<dbReference type="Pfam" id="PF01636">
    <property type="entry name" value="APH"/>
    <property type="match status" value="1"/>
</dbReference>
<dbReference type="InterPro" id="IPR011009">
    <property type="entry name" value="Kinase-like_dom_sf"/>
</dbReference>
<evidence type="ECO:0000313" key="3">
    <source>
        <dbReference type="Proteomes" id="UP000298216"/>
    </source>
</evidence>
<sequence>MTDASSLDAPALDAQTAFSGTREVDPRYRLDETALDAWMAAHVAGYAGPLAVRQFKGGQSNPTYELTTPAKSYVLRRKPPGVLLPSAHAVDREFQVISALAAQGFPVAKPHALCLDEAVIGSIFYVMDKIEGRIFWDLKLPELTPAERRAVYEAQTDTLARLHAFDPVAIGLGDYGKAGNYFARQVGRWTKQYRASETEPVAAMDRLIVFLPDSLPPEGPSRIVHGDFRLDNMILAPDRAEVSAVLDWELSTLGDPMADFSYLLIAWAIPASLRNGLAGADLEALGIPSVKETVERYAAATGMRPANLDWLYAYNLFRLAAICQGIAGRVRDGTAASAHAKSMAAQVGPLSDAAWGFAKKAGA</sequence>
<dbReference type="OrthoDB" id="3806873at2"/>
<dbReference type="Gene3D" id="3.30.200.20">
    <property type="entry name" value="Phosphorylase Kinase, domain 1"/>
    <property type="match status" value="1"/>
</dbReference>
<keyword evidence="3" id="KW-1185">Reference proteome</keyword>
<keyword evidence="2" id="KW-0808">Transferase</keyword>
<dbReference type="CDD" id="cd05154">
    <property type="entry name" value="ACAD10_11_N-like"/>
    <property type="match status" value="1"/>
</dbReference>
<dbReference type="InterPro" id="IPR052898">
    <property type="entry name" value="ACAD10-like"/>
</dbReference>
<proteinExistence type="predicted"/>